<dbReference type="Pfam" id="PF13759">
    <property type="entry name" value="2OG-FeII_Oxy_5"/>
    <property type="match status" value="1"/>
</dbReference>
<dbReference type="Gene3D" id="2.60.120.620">
    <property type="entry name" value="q2cbj1_9rhob like domain"/>
    <property type="match status" value="1"/>
</dbReference>
<dbReference type="Pfam" id="PF14559">
    <property type="entry name" value="TPR_19"/>
    <property type="match status" value="1"/>
</dbReference>
<reference evidence="2" key="1">
    <citation type="submission" date="2020-11" db="EMBL/GenBank/DDBJ databases">
        <title>Novosphingobium aureum sp. nov., a marine bacterium isolated from sediment of a salt flat.</title>
        <authorList>
            <person name="Yoo Y."/>
            <person name="Kim J.-J."/>
        </authorList>
    </citation>
    <scope>NUCLEOTIDE SEQUENCE</scope>
    <source>
        <strain evidence="2">YJ-S2-02</strain>
    </source>
</reference>
<dbReference type="InterPro" id="IPR019734">
    <property type="entry name" value="TPR_rpt"/>
</dbReference>
<accession>A0A931HBL9</accession>
<dbReference type="PANTHER" id="PTHR12558">
    <property type="entry name" value="CELL DIVISION CYCLE 16,23,27"/>
    <property type="match status" value="1"/>
</dbReference>
<dbReference type="InterPro" id="IPR011990">
    <property type="entry name" value="TPR-like_helical_dom_sf"/>
</dbReference>
<organism evidence="2 3">
    <name type="scientific">Novosphingobium aureum</name>
    <dbReference type="NCBI Taxonomy" id="2792964"/>
    <lineage>
        <taxon>Bacteria</taxon>
        <taxon>Pseudomonadati</taxon>
        <taxon>Pseudomonadota</taxon>
        <taxon>Alphaproteobacteria</taxon>
        <taxon>Sphingomonadales</taxon>
        <taxon>Sphingomonadaceae</taxon>
        <taxon>Novosphingobium</taxon>
    </lineage>
</organism>
<dbReference type="AlphaFoldDB" id="A0A931HBL9"/>
<evidence type="ECO:0000313" key="2">
    <source>
        <dbReference type="EMBL" id="MBH0112528.1"/>
    </source>
</evidence>
<dbReference type="Proteomes" id="UP000617634">
    <property type="component" value="Unassembled WGS sequence"/>
</dbReference>
<dbReference type="PANTHER" id="PTHR12558:SF13">
    <property type="entry name" value="CELL DIVISION CYCLE PROTEIN 27 HOMOLOG"/>
    <property type="match status" value="1"/>
</dbReference>
<gene>
    <name evidence="2" type="ORF">I5E68_06125</name>
</gene>
<keyword evidence="3" id="KW-1185">Reference proteome</keyword>
<keyword evidence="1" id="KW-0802">TPR repeat</keyword>
<evidence type="ECO:0000256" key="1">
    <source>
        <dbReference type="PROSITE-ProRule" id="PRU00339"/>
    </source>
</evidence>
<protein>
    <submittedName>
        <fullName evidence="2">Tetratricopeptide repeat protein</fullName>
    </submittedName>
</protein>
<evidence type="ECO:0000313" key="3">
    <source>
        <dbReference type="Proteomes" id="UP000617634"/>
    </source>
</evidence>
<dbReference type="Pfam" id="PF13432">
    <property type="entry name" value="TPR_16"/>
    <property type="match status" value="1"/>
</dbReference>
<dbReference type="InterPro" id="IPR012668">
    <property type="entry name" value="CHP02466"/>
</dbReference>
<sequence>MSAAQAASLREAALEAEKAGQAGEAARLFDAALAAAPGDARLLNSAGGCALRCGDAQRAETLYRRAHDLAPGDVEFVINLAIVLTRLERAHEAVSLLRAREAEGGGQARYWSTRAASERDAGDLSAAAASYERCLALDPAHSRGLHGRARVALERGERDAPARYEAALRALPGDGSLWLGRAMALEAAGQYEEARRIAAALSVQMPAWLDAHRYLAELRLNAGEGEQPGARGAFADHYGPATHALPENVELAQAWCSALAGADRYEEAAQVAREALERRPGEASLALCAAIYASANGDLDDADTLFAQVPAGARSPLEEGRHRLRRGDFQRAEALLEAALARDPGSVPAWALRSLAWRKLGDEREAWLHGQEGLVRRLPLSLSDARWGEIVATLDALHDESIHPVGQSVRGGSQTRGALFARTEPPLRDLHEAIMAVIEQYREGLPPRDGDHPLLRHREDSLAITGSWSVRLGPGGRHTVHIHPRGVLSSALYVSLPPLAEDATGAGCLELGGAPPEMGIDLAPSTVITPCERHLALFPSTLFHGTRPFASGQRMTVAFDVTAHTR</sequence>
<dbReference type="PROSITE" id="PS50005">
    <property type="entry name" value="TPR"/>
    <property type="match status" value="1"/>
</dbReference>
<dbReference type="SMART" id="SM00028">
    <property type="entry name" value="TPR"/>
    <property type="match status" value="6"/>
</dbReference>
<dbReference type="EMBL" id="JADZGI010000001">
    <property type="protein sequence ID" value="MBH0112528.1"/>
    <property type="molecule type" value="Genomic_DNA"/>
</dbReference>
<name>A0A931HBL9_9SPHN</name>
<dbReference type="SUPFAM" id="SSF48452">
    <property type="entry name" value="TPR-like"/>
    <property type="match status" value="2"/>
</dbReference>
<proteinExistence type="predicted"/>
<feature type="repeat" description="TPR" evidence="1">
    <location>
        <begin position="108"/>
        <end position="141"/>
    </location>
</feature>
<dbReference type="RefSeq" id="WP_197162085.1">
    <property type="nucleotide sequence ID" value="NZ_JADZGI010000001.1"/>
</dbReference>
<comment type="caution">
    <text evidence="2">The sequence shown here is derived from an EMBL/GenBank/DDBJ whole genome shotgun (WGS) entry which is preliminary data.</text>
</comment>
<dbReference type="Gene3D" id="1.25.40.10">
    <property type="entry name" value="Tetratricopeptide repeat domain"/>
    <property type="match status" value="4"/>
</dbReference>